<proteinExistence type="predicted"/>
<dbReference type="Pfam" id="PF07727">
    <property type="entry name" value="RVT_2"/>
    <property type="match status" value="1"/>
</dbReference>
<accession>A0A4S3J2Y7</accession>
<dbReference type="Proteomes" id="UP000308092">
    <property type="component" value="Unassembled WGS sequence"/>
</dbReference>
<keyword evidence="3" id="KW-1185">Reference proteome</keyword>
<evidence type="ECO:0000259" key="1">
    <source>
        <dbReference type="Pfam" id="PF07727"/>
    </source>
</evidence>
<comment type="caution">
    <text evidence="2">The sequence shown here is derived from an EMBL/GenBank/DDBJ whole genome shotgun (WGS) entry which is preliminary data.</text>
</comment>
<dbReference type="AlphaFoldDB" id="A0A4S3J2Y7"/>
<gene>
    <name evidence="2" type="ORF">EYZ11_012206</name>
</gene>
<reference evidence="2 3" key="1">
    <citation type="submission" date="2019-03" db="EMBL/GenBank/DDBJ databases">
        <title>The genome sequence of a newly discovered highly antifungal drug resistant Aspergillus species, Aspergillus tanneri NIH 1004.</title>
        <authorList>
            <person name="Mounaud S."/>
            <person name="Singh I."/>
            <person name="Joardar V."/>
            <person name="Pakala S."/>
            <person name="Pakala S."/>
            <person name="Venepally P."/>
            <person name="Hoover J."/>
            <person name="Nierman W."/>
            <person name="Chung J."/>
            <person name="Losada L."/>
        </authorList>
    </citation>
    <scope>NUCLEOTIDE SEQUENCE [LARGE SCALE GENOMIC DNA]</scope>
    <source>
        <strain evidence="2 3">NIH1004</strain>
    </source>
</reference>
<sequence length="115" mass="13113">MEFEQIPSDPCVFRNHTTGVLIGIYVDDRLIAAKNVLEIHKLKAKFAEYFNIKDPGGSKILGIRITRELSNRTIYLHQSAYNKQMLPQYDMDHEAIAPTRAPMASYNVRNGLFAT</sequence>
<name>A0A4S3J2Y7_9EURO</name>
<dbReference type="VEuPathDB" id="FungiDB:EYZ11_012206"/>
<organism evidence="2 3">
    <name type="scientific">Aspergillus tanneri</name>
    <dbReference type="NCBI Taxonomy" id="1220188"/>
    <lineage>
        <taxon>Eukaryota</taxon>
        <taxon>Fungi</taxon>
        <taxon>Dikarya</taxon>
        <taxon>Ascomycota</taxon>
        <taxon>Pezizomycotina</taxon>
        <taxon>Eurotiomycetes</taxon>
        <taxon>Eurotiomycetidae</taxon>
        <taxon>Eurotiales</taxon>
        <taxon>Aspergillaceae</taxon>
        <taxon>Aspergillus</taxon>
        <taxon>Aspergillus subgen. Circumdati</taxon>
    </lineage>
</organism>
<dbReference type="STRING" id="1220188.A0A4S3J2Y7"/>
<protein>
    <recommendedName>
        <fullName evidence="1">Reverse transcriptase Ty1/copia-type domain-containing protein</fullName>
    </recommendedName>
</protein>
<evidence type="ECO:0000313" key="2">
    <source>
        <dbReference type="EMBL" id="THC88347.1"/>
    </source>
</evidence>
<feature type="domain" description="Reverse transcriptase Ty1/copia-type" evidence="1">
    <location>
        <begin position="2"/>
        <end position="93"/>
    </location>
</feature>
<dbReference type="InterPro" id="IPR013103">
    <property type="entry name" value="RVT_2"/>
</dbReference>
<dbReference type="EMBL" id="SOSA01000870">
    <property type="protein sequence ID" value="THC88347.1"/>
    <property type="molecule type" value="Genomic_DNA"/>
</dbReference>
<evidence type="ECO:0000313" key="3">
    <source>
        <dbReference type="Proteomes" id="UP000308092"/>
    </source>
</evidence>